<sequence>MGWPTDCSLPKCFVAFVRSVAPIKLYTVAVSCATTTQHFRAGSSSTSPKTTKPLCSPFTAKWRRRHKPVNEVEMVQSLEELDEQGGGRRFNIKYYATLL</sequence>
<protein>
    <submittedName>
        <fullName evidence="2">Uncharacterized protein</fullName>
    </submittedName>
</protein>
<accession>A0A914IAK4</accession>
<name>A0A914IAK4_GLORO</name>
<keyword evidence="1" id="KW-1185">Reference proteome</keyword>
<proteinExistence type="predicted"/>
<dbReference type="Proteomes" id="UP000887572">
    <property type="component" value="Unplaced"/>
</dbReference>
<reference evidence="2" key="1">
    <citation type="submission" date="2022-11" db="UniProtKB">
        <authorList>
            <consortium name="WormBaseParasite"/>
        </authorList>
    </citation>
    <scope>IDENTIFICATION</scope>
</reference>
<dbReference type="WBParaSite" id="Gr19_v10_g8814.t2">
    <property type="protein sequence ID" value="Gr19_v10_g8814.t2"/>
    <property type="gene ID" value="Gr19_v10_g8814"/>
</dbReference>
<evidence type="ECO:0000313" key="1">
    <source>
        <dbReference type="Proteomes" id="UP000887572"/>
    </source>
</evidence>
<dbReference type="AlphaFoldDB" id="A0A914IAK4"/>
<organism evidence="1 2">
    <name type="scientific">Globodera rostochiensis</name>
    <name type="common">Golden nematode worm</name>
    <name type="synonym">Heterodera rostochiensis</name>
    <dbReference type="NCBI Taxonomy" id="31243"/>
    <lineage>
        <taxon>Eukaryota</taxon>
        <taxon>Metazoa</taxon>
        <taxon>Ecdysozoa</taxon>
        <taxon>Nematoda</taxon>
        <taxon>Chromadorea</taxon>
        <taxon>Rhabditida</taxon>
        <taxon>Tylenchina</taxon>
        <taxon>Tylenchomorpha</taxon>
        <taxon>Tylenchoidea</taxon>
        <taxon>Heteroderidae</taxon>
        <taxon>Heteroderinae</taxon>
        <taxon>Globodera</taxon>
    </lineage>
</organism>
<evidence type="ECO:0000313" key="2">
    <source>
        <dbReference type="WBParaSite" id="Gr19_v10_g8814.t2"/>
    </source>
</evidence>